<keyword evidence="3" id="KW-0547">Nucleotide-binding</keyword>
<sequence length="237" mass="26626">MDNVEAEIVGLCKSIKKQQIVEDISFRVSSGHVLALCGGNGAGKSTVLRMMAGILQPTSGEIIVNKLRWSKERKRYSEQIGYMPDDYHFNQGLTAEEVLQFWAALRKVPKERVSEVLTLVGLADQKNERVTTFSKGMRQRVLFAQALLAKPPLLIMDEPTNGLDPFWMQEFANLIKQIKEEGHMVVFSTHQLEIADDVADHIVFMNKGRNVGDGSTEDFRQQFGSLHAAFHHSLGLK</sequence>
<evidence type="ECO:0000256" key="1">
    <source>
        <dbReference type="ARBA" id="ARBA00005417"/>
    </source>
</evidence>
<reference evidence="7 8" key="1">
    <citation type="submission" date="2015-08" db="EMBL/GenBank/DDBJ databases">
        <title>Draft genome sequence of cellulolytic and xylanolytic Paenibacillus sp. A59, isolated from a decaying forest soil from Patagonia, Argentina.</title>
        <authorList>
            <person name="Ghio S."/>
            <person name="Caceres A.M."/>
            <person name="Talia P."/>
            <person name="Grasso D."/>
            <person name="Campos E."/>
        </authorList>
    </citation>
    <scope>NUCLEOTIDE SEQUENCE [LARGE SCALE GENOMIC DNA]</scope>
    <source>
        <strain evidence="7 8">A59</strain>
    </source>
</reference>
<dbReference type="CDD" id="cd03230">
    <property type="entry name" value="ABC_DR_subfamily_A"/>
    <property type="match status" value="1"/>
</dbReference>
<dbReference type="GO" id="GO:0022857">
    <property type="term" value="F:transmembrane transporter activity"/>
    <property type="evidence" value="ECO:0007669"/>
    <property type="project" value="InterPro"/>
</dbReference>
<dbReference type="InterPro" id="IPR005895">
    <property type="entry name" value="ABC_transptr_haem_export_CcmA"/>
</dbReference>
<protein>
    <submittedName>
        <fullName evidence="7">ABC transporter ATP-binding protein</fullName>
    </submittedName>
</protein>
<dbReference type="RefSeq" id="WP_053780954.1">
    <property type="nucleotide sequence ID" value="NZ_LITU01000053.1"/>
</dbReference>
<organism evidence="7 8">
    <name type="scientific">Paenibacillus xylanivorans</name>
    <dbReference type="NCBI Taxonomy" id="1705561"/>
    <lineage>
        <taxon>Bacteria</taxon>
        <taxon>Bacillati</taxon>
        <taxon>Bacillota</taxon>
        <taxon>Bacilli</taxon>
        <taxon>Bacillales</taxon>
        <taxon>Paenibacillaceae</taxon>
        <taxon>Paenibacillus</taxon>
    </lineage>
</organism>
<feature type="domain" description="ABC transporter" evidence="6">
    <location>
        <begin position="6"/>
        <end position="232"/>
    </location>
</feature>
<dbReference type="AlphaFoldDB" id="A0A0M9BPL8"/>
<comment type="similarity">
    <text evidence="1">Belongs to the ABC transporter superfamily.</text>
</comment>
<dbReference type="InterPro" id="IPR027417">
    <property type="entry name" value="P-loop_NTPase"/>
</dbReference>
<evidence type="ECO:0000256" key="3">
    <source>
        <dbReference type="ARBA" id="ARBA00022741"/>
    </source>
</evidence>
<evidence type="ECO:0000256" key="2">
    <source>
        <dbReference type="ARBA" id="ARBA00022448"/>
    </source>
</evidence>
<keyword evidence="5 7" id="KW-0067">ATP-binding</keyword>
<dbReference type="InterPro" id="IPR003439">
    <property type="entry name" value="ABC_transporter-like_ATP-bd"/>
</dbReference>
<dbReference type="PROSITE" id="PS00211">
    <property type="entry name" value="ABC_TRANSPORTER_1"/>
    <property type="match status" value="1"/>
</dbReference>
<dbReference type="GO" id="GO:0016887">
    <property type="term" value="F:ATP hydrolysis activity"/>
    <property type="evidence" value="ECO:0007669"/>
    <property type="project" value="InterPro"/>
</dbReference>
<evidence type="ECO:0000256" key="4">
    <source>
        <dbReference type="ARBA" id="ARBA00022748"/>
    </source>
</evidence>
<dbReference type="Proteomes" id="UP000037688">
    <property type="component" value="Unassembled WGS sequence"/>
</dbReference>
<dbReference type="NCBIfam" id="TIGR01189">
    <property type="entry name" value="ccmA"/>
    <property type="match status" value="1"/>
</dbReference>
<dbReference type="InterPro" id="IPR003593">
    <property type="entry name" value="AAA+_ATPase"/>
</dbReference>
<evidence type="ECO:0000313" key="7">
    <source>
        <dbReference type="EMBL" id="KOY16518.1"/>
    </source>
</evidence>
<dbReference type="Gene3D" id="3.40.50.300">
    <property type="entry name" value="P-loop containing nucleotide triphosphate hydrolases"/>
    <property type="match status" value="1"/>
</dbReference>
<keyword evidence="4" id="KW-0201">Cytochrome c-type biogenesis</keyword>
<evidence type="ECO:0000259" key="6">
    <source>
        <dbReference type="PROSITE" id="PS50893"/>
    </source>
</evidence>
<keyword evidence="8" id="KW-1185">Reference proteome</keyword>
<dbReference type="Pfam" id="PF00005">
    <property type="entry name" value="ABC_tran"/>
    <property type="match status" value="1"/>
</dbReference>
<dbReference type="PROSITE" id="PS50893">
    <property type="entry name" value="ABC_TRANSPORTER_2"/>
    <property type="match status" value="1"/>
</dbReference>
<dbReference type="PANTHER" id="PTHR43335">
    <property type="entry name" value="ABC TRANSPORTER, ATP-BINDING PROTEIN"/>
    <property type="match status" value="1"/>
</dbReference>
<name>A0A0M9BPL8_9BACL</name>
<dbReference type="OrthoDB" id="2353216at2"/>
<dbReference type="EMBL" id="LITU01000053">
    <property type="protein sequence ID" value="KOY16518.1"/>
    <property type="molecule type" value="Genomic_DNA"/>
</dbReference>
<proteinExistence type="inferred from homology"/>
<dbReference type="PATRIC" id="fig|1705561.3.peg.2225"/>
<dbReference type="SUPFAM" id="SSF52540">
    <property type="entry name" value="P-loop containing nucleoside triphosphate hydrolases"/>
    <property type="match status" value="1"/>
</dbReference>
<comment type="caution">
    <text evidence="7">The sequence shown here is derived from an EMBL/GenBank/DDBJ whole genome shotgun (WGS) entry which is preliminary data.</text>
</comment>
<evidence type="ECO:0000313" key="8">
    <source>
        <dbReference type="Proteomes" id="UP000037688"/>
    </source>
</evidence>
<accession>A0A0M9BPL8</accession>
<dbReference type="SMART" id="SM00382">
    <property type="entry name" value="AAA"/>
    <property type="match status" value="1"/>
</dbReference>
<dbReference type="GO" id="GO:0017004">
    <property type="term" value="P:cytochrome complex assembly"/>
    <property type="evidence" value="ECO:0007669"/>
    <property type="project" value="UniProtKB-KW"/>
</dbReference>
<dbReference type="InterPro" id="IPR017871">
    <property type="entry name" value="ABC_transporter-like_CS"/>
</dbReference>
<keyword evidence="2" id="KW-0813">Transport</keyword>
<evidence type="ECO:0000256" key="5">
    <source>
        <dbReference type="ARBA" id="ARBA00022840"/>
    </source>
</evidence>
<dbReference type="GO" id="GO:0005524">
    <property type="term" value="F:ATP binding"/>
    <property type="evidence" value="ECO:0007669"/>
    <property type="project" value="UniProtKB-KW"/>
</dbReference>
<dbReference type="PANTHER" id="PTHR43335:SF11">
    <property type="entry name" value="ABC TRANSPORTER RELATED"/>
    <property type="match status" value="1"/>
</dbReference>
<gene>
    <name evidence="7" type="ORF">AMS66_11740</name>
</gene>